<proteinExistence type="predicted"/>
<accession>A0A418Y1R7</accession>
<gene>
    <name evidence="1" type="ORF">D4A39_00970</name>
</gene>
<evidence type="ECO:0000313" key="1">
    <source>
        <dbReference type="EMBL" id="RJG19471.1"/>
    </source>
</evidence>
<keyword evidence="2" id="KW-1185">Reference proteome</keyword>
<organism evidence="1 2">
    <name type="scientific">Alcanivorax profundi</name>
    <dbReference type="NCBI Taxonomy" id="2338368"/>
    <lineage>
        <taxon>Bacteria</taxon>
        <taxon>Pseudomonadati</taxon>
        <taxon>Pseudomonadota</taxon>
        <taxon>Gammaproteobacteria</taxon>
        <taxon>Oceanospirillales</taxon>
        <taxon>Alcanivoracaceae</taxon>
        <taxon>Alcanivorax</taxon>
    </lineage>
</organism>
<dbReference type="Proteomes" id="UP000283734">
    <property type="component" value="Unassembled WGS sequence"/>
</dbReference>
<sequence>MVDRAIDEFGELDIIYIGGGWNGYQSEAKDLCLDSHIGLYVTDEMSGALWRDEYWNYQKRDKDGDPITFTR</sequence>
<evidence type="ECO:0000313" key="2">
    <source>
        <dbReference type="Proteomes" id="UP000283734"/>
    </source>
</evidence>
<protein>
    <submittedName>
        <fullName evidence="1">Uncharacterized protein</fullName>
    </submittedName>
</protein>
<dbReference type="AlphaFoldDB" id="A0A418Y1R7"/>
<name>A0A418Y1R7_9GAMM</name>
<comment type="caution">
    <text evidence="1">The sequence shown here is derived from an EMBL/GenBank/DDBJ whole genome shotgun (WGS) entry which is preliminary data.</text>
</comment>
<reference evidence="1 2" key="1">
    <citation type="submission" date="2018-09" db="EMBL/GenBank/DDBJ databases">
        <title>Alcanivorax profundi sp. nov., isolated from 1000 m-depth seawater of the Mariana Trench.</title>
        <authorList>
            <person name="Liu J."/>
        </authorList>
    </citation>
    <scope>NUCLEOTIDE SEQUENCE [LARGE SCALE GENOMIC DNA]</scope>
    <source>
        <strain evidence="1 2">MTEO17</strain>
    </source>
</reference>
<dbReference type="EMBL" id="QYYA01000001">
    <property type="protein sequence ID" value="RJG19471.1"/>
    <property type="molecule type" value="Genomic_DNA"/>
</dbReference>